<name>A0A2N9ISR4_FAGSY</name>
<dbReference type="InterPro" id="IPR007321">
    <property type="entry name" value="Transposase_28"/>
</dbReference>
<feature type="region of interest" description="Disordered" evidence="2">
    <location>
        <begin position="532"/>
        <end position="551"/>
    </location>
</feature>
<evidence type="ECO:0000313" key="4">
    <source>
        <dbReference type="EMBL" id="SPD28497.1"/>
    </source>
</evidence>
<evidence type="ECO:0000256" key="2">
    <source>
        <dbReference type="SAM" id="MobiDB-lite"/>
    </source>
</evidence>
<protein>
    <recommendedName>
        <fullName evidence="3">Transposase (putative) gypsy type domain-containing protein</fullName>
    </recommendedName>
</protein>
<evidence type="ECO:0000259" key="3">
    <source>
        <dbReference type="Pfam" id="PF04195"/>
    </source>
</evidence>
<dbReference type="EMBL" id="OIVN01006234">
    <property type="protein sequence ID" value="SPD28497.1"/>
    <property type="molecule type" value="Genomic_DNA"/>
</dbReference>
<organism evidence="4">
    <name type="scientific">Fagus sylvatica</name>
    <name type="common">Beechnut</name>
    <dbReference type="NCBI Taxonomy" id="28930"/>
    <lineage>
        <taxon>Eukaryota</taxon>
        <taxon>Viridiplantae</taxon>
        <taxon>Streptophyta</taxon>
        <taxon>Embryophyta</taxon>
        <taxon>Tracheophyta</taxon>
        <taxon>Spermatophyta</taxon>
        <taxon>Magnoliopsida</taxon>
        <taxon>eudicotyledons</taxon>
        <taxon>Gunneridae</taxon>
        <taxon>Pentapetalae</taxon>
        <taxon>rosids</taxon>
        <taxon>fabids</taxon>
        <taxon>Fagales</taxon>
        <taxon>Fagaceae</taxon>
        <taxon>Fagus</taxon>
    </lineage>
</organism>
<evidence type="ECO:0000256" key="1">
    <source>
        <dbReference type="SAM" id="Coils"/>
    </source>
</evidence>
<dbReference type="AlphaFoldDB" id="A0A2N9ISR4"/>
<feature type="compositionally biased region" description="Basic residues" evidence="2">
    <location>
        <begin position="330"/>
        <end position="339"/>
    </location>
</feature>
<accession>A0A2N9ISR4</accession>
<feature type="coiled-coil region" evidence="1">
    <location>
        <begin position="450"/>
        <end position="519"/>
    </location>
</feature>
<feature type="domain" description="Transposase (putative) gypsy type" evidence="3">
    <location>
        <begin position="50"/>
        <end position="100"/>
    </location>
</feature>
<dbReference type="Pfam" id="PF04195">
    <property type="entry name" value="Transposase_28"/>
    <property type="match status" value="1"/>
</dbReference>
<sequence length="595" mass="66777">MGRLAKLVNIKEKIVEFKKRYGFPEDVHIRYIPFDDLALLQYQDLVLPIIAIVEGGVKIPMHPFLIQFLTHFRLSPLQCVPNVFRVVMGTAVLMEKLSLKLIVHDITYVYRFQATGRNQYTLVSRNSDRKLVTGLPDSSKGQDKDFPVITGNWQNPLISCSLIPGEPDKEFTAKNMDFVERKTVEHLFIDSGGRPRSVPILLDYVPFYKSFQKGPTVKDFRQVGVTISRPGRDQEEIIQAVGLPVIRFPSLFDPNPNPSEEMPVQKRSINLGSMLGTLVPQPSETSPLPPPPGFSQGETIMKKRKKREEKAGEARDQQALPPLEPSKAKSLTKRGKSKNGRALQKAAGHVSHKNKHRNDLKEPWSCEFYVEGRPVDENDSVLKSKEVQGGQVADAVGRALLLPKDMKIWQEKRSEHMAVQGIFKAGSRLLEIERLLNQSLVENDRLCDLEKSASARIQAAESKHKSAEARLMTVKCQVVELTAKLIREINRACEFRVENSELKIEVNEARAAFQKALDERSPTMIRASMRFGSPEEHGEEETVGGPMDLETDTILKDPKAAEDLRDPEADGQIPVVKVREGEVGSDEEGAVDIVD</sequence>
<gene>
    <name evidence="4" type="ORF">FSB_LOCUS56379</name>
</gene>
<feature type="region of interest" description="Disordered" evidence="2">
    <location>
        <begin position="275"/>
        <end position="358"/>
    </location>
</feature>
<reference evidence="4" key="1">
    <citation type="submission" date="2018-02" db="EMBL/GenBank/DDBJ databases">
        <authorList>
            <person name="Cohen D.B."/>
            <person name="Kent A.D."/>
        </authorList>
    </citation>
    <scope>NUCLEOTIDE SEQUENCE</scope>
</reference>
<proteinExistence type="predicted"/>
<keyword evidence="1" id="KW-0175">Coiled coil</keyword>